<accession>A0A1R3KTM8</accession>
<keyword evidence="1" id="KW-0732">Signal</keyword>
<comment type="caution">
    <text evidence="2">The sequence shown here is derived from an EMBL/GenBank/DDBJ whole genome shotgun (WGS) entry which is preliminary data.</text>
</comment>
<sequence length="52" mass="6015">MTSLRIPFSLLTMVLDKILAIRVLFSSLRRYPPFKNAKDAWVVKSPTTCQNF</sequence>
<evidence type="ECO:0000313" key="3">
    <source>
        <dbReference type="Proteomes" id="UP000187203"/>
    </source>
</evidence>
<evidence type="ECO:0000313" key="2">
    <source>
        <dbReference type="EMBL" id="OMP10451.1"/>
    </source>
</evidence>
<evidence type="ECO:0000256" key="1">
    <source>
        <dbReference type="SAM" id="SignalP"/>
    </source>
</evidence>
<protein>
    <submittedName>
        <fullName evidence="2">Uncharacterized protein</fullName>
    </submittedName>
</protein>
<feature type="signal peptide" evidence="1">
    <location>
        <begin position="1"/>
        <end position="20"/>
    </location>
</feature>
<dbReference type="AlphaFoldDB" id="A0A1R3KTM8"/>
<gene>
    <name evidence="2" type="ORF">COLO4_04498</name>
</gene>
<proteinExistence type="predicted"/>
<organism evidence="2 3">
    <name type="scientific">Corchorus olitorius</name>
    <dbReference type="NCBI Taxonomy" id="93759"/>
    <lineage>
        <taxon>Eukaryota</taxon>
        <taxon>Viridiplantae</taxon>
        <taxon>Streptophyta</taxon>
        <taxon>Embryophyta</taxon>
        <taxon>Tracheophyta</taxon>
        <taxon>Spermatophyta</taxon>
        <taxon>Magnoliopsida</taxon>
        <taxon>eudicotyledons</taxon>
        <taxon>Gunneridae</taxon>
        <taxon>Pentapetalae</taxon>
        <taxon>rosids</taxon>
        <taxon>malvids</taxon>
        <taxon>Malvales</taxon>
        <taxon>Malvaceae</taxon>
        <taxon>Grewioideae</taxon>
        <taxon>Apeibeae</taxon>
        <taxon>Corchorus</taxon>
    </lineage>
</organism>
<name>A0A1R3KTM8_9ROSI</name>
<feature type="chain" id="PRO_5012164383" evidence="1">
    <location>
        <begin position="21"/>
        <end position="52"/>
    </location>
</feature>
<dbReference type="EMBL" id="AWUE01011821">
    <property type="protein sequence ID" value="OMP10451.1"/>
    <property type="molecule type" value="Genomic_DNA"/>
</dbReference>
<dbReference type="Proteomes" id="UP000187203">
    <property type="component" value="Unassembled WGS sequence"/>
</dbReference>
<keyword evidence="3" id="KW-1185">Reference proteome</keyword>
<reference evidence="3" key="1">
    <citation type="submission" date="2013-09" db="EMBL/GenBank/DDBJ databases">
        <title>Corchorus olitorius genome sequencing.</title>
        <authorList>
            <person name="Alam M."/>
            <person name="Haque M.S."/>
            <person name="Islam M.S."/>
            <person name="Emdad E.M."/>
            <person name="Islam M.M."/>
            <person name="Ahmed B."/>
            <person name="Halim A."/>
            <person name="Hossen Q.M.M."/>
            <person name="Hossain M.Z."/>
            <person name="Ahmed R."/>
            <person name="Khan M.M."/>
            <person name="Islam R."/>
            <person name="Rashid M.M."/>
            <person name="Khan S.A."/>
            <person name="Rahman M.S."/>
            <person name="Alam M."/>
            <person name="Yahiya A.S."/>
            <person name="Khan M.S."/>
            <person name="Azam M.S."/>
            <person name="Haque T."/>
            <person name="Lashkar M.Z.H."/>
            <person name="Akhand A.I."/>
            <person name="Morshed G."/>
            <person name="Roy S."/>
            <person name="Uddin K.S."/>
            <person name="Rabeya T."/>
            <person name="Hossain A.S."/>
            <person name="Chowdhury A."/>
            <person name="Snigdha A.R."/>
            <person name="Mortoza M.S."/>
            <person name="Matin S.A."/>
            <person name="Hoque S.M.E."/>
            <person name="Islam M.K."/>
            <person name="Roy D.K."/>
            <person name="Haider R."/>
            <person name="Moosa M.M."/>
            <person name="Elias S.M."/>
            <person name="Hasan A.M."/>
            <person name="Jahan S."/>
            <person name="Shafiuddin M."/>
            <person name="Mahmood N."/>
            <person name="Shommy N.S."/>
        </authorList>
    </citation>
    <scope>NUCLEOTIDE SEQUENCE [LARGE SCALE GENOMIC DNA]</scope>
    <source>
        <strain evidence="3">cv. O-4</strain>
    </source>
</reference>